<keyword evidence="3" id="KW-0547">Nucleotide-binding</keyword>
<evidence type="ECO:0000256" key="2">
    <source>
        <dbReference type="ARBA" id="ARBA00022598"/>
    </source>
</evidence>
<dbReference type="GO" id="GO:0006542">
    <property type="term" value="P:glutamine biosynthetic process"/>
    <property type="evidence" value="ECO:0007669"/>
    <property type="project" value="InterPro"/>
</dbReference>
<reference evidence="10" key="1">
    <citation type="submission" date="2009-01" db="EMBL/GenBank/DDBJ databases">
        <title>Complete sequence of chromosome Cyanothece sp. PCC 7425.</title>
        <authorList>
            <consortium name="US DOE Joint Genome Institute"/>
            <person name="Lucas S."/>
            <person name="Copeland A."/>
            <person name="Lapidus A."/>
            <person name="Glavina del Rio T."/>
            <person name="Dalin E."/>
            <person name="Tice H."/>
            <person name="Bruce D."/>
            <person name="Goodwin L."/>
            <person name="Pitluck S."/>
            <person name="Sims D."/>
            <person name="Meineke L."/>
            <person name="Brettin T."/>
            <person name="Detter J.C."/>
            <person name="Han C."/>
            <person name="Larimer F."/>
            <person name="Land M."/>
            <person name="Hauser L."/>
            <person name="Kyrpides N."/>
            <person name="Ovchinnikova G."/>
            <person name="Liberton M."/>
            <person name="Stoeckel J."/>
            <person name="Banerjee A."/>
            <person name="Singh A."/>
            <person name="Page L."/>
            <person name="Sato H."/>
            <person name="Zhao L."/>
            <person name="Sherman L."/>
            <person name="Pakrasi H."/>
            <person name="Richardson P."/>
        </authorList>
    </citation>
    <scope>NUCLEOTIDE SEQUENCE</scope>
    <source>
        <strain evidence="10">PCC 7425</strain>
    </source>
</reference>
<dbReference type="EMBL" id="CP001344">
    <property type="protein sequence ID" value="ACL44330.1"/>
    <property type="molecule type" value="Genomic_DNA"/>
</dbReference>
<organism evidence="10">
    <name type="scientific">Cyanothece sp. (strain PCC 7425 / ATCC 29141)</name>
    <dbReference type="NCBI Taxonomy" id="395961"/>
    <lineage>
        <taxon>Bacteria</taxon>
        <taxon>Bacillati</taxon>
        <taxon>Cyanobacteriota</taxon>
        <taxon>Cyanophyceae</taxon>
        <taxon>Gomontiellales</taxon>
        <taxon>Cyanothecaceae</taxon>
        <taxon>Cyanothece</taxon>
    </lineage>
</organism>
<dbReference type="SUPFAM" id="SSF55931">
    <property type="entry name" value="Glutamine synthetase/guanido kinase"/>
    <property type="match status" value="1"/>
</dbReference>
<dbReference type="HOGENOM" id="CLU_017290_0_3_3"/>
<dbReference type="KEGG" id="cyn:Cyan7425_1965"/>
<evidence type="ECO:0000256" key="4">
    <source>
        <dbReference type="ARBA" id="ARBA00022840"/>
    </source>
</evidence>
<protein>
    <submittedName>
        <fullName evidence="10">Glutamine synthetase catalytic region</fullName>
    </submittedName>
</protein>
<dbReference type="InterPro" id="IPR036651">
    <property type="entry name" value="Gln_synt_N_sf"/>
</dbReference>
<name>B8HTA4_CYAP4</name>
<evidence type="ECO:0000256" key="7">
    <source>
        <dbReference type="RuleBase" id="RU000384"/>
    </source>
</evidence>
<dbReference type="Gene3D" id="3.10.20.70">
    <property type="entry name" value="Glutamine synthetase, N-terminal domain"/>
    <property type="match status" value="1"/>
</dbReference>
<dbReference type="GO" id="GO:0006576">
    <property type="term" value="P:biogenic amine metabolic process"/>
    <property type="evidence" value="ECO:0007669"/>
    <property type="project" value="UniProtKB-ARBA"/>
</dbReference>
<dbReference type="AlphaFoldDB" id="B8HTA4"/>
<evidence type="ECO:0000256" key="1">
    <source>
        <dbReference type="ARBA" id="ARBA00009897"/>
    </source>
</evidence>
<dbReference type="OrthoDB" id="9807095at2"/>
<evidence type="ECO:0000256" key="6">
    <source>
        <dbReference type="PROSITE-ProRule" id="PRU01330"/>
    </source>
</evidence>
<dbReference type="eggNOG" id="COG0174">
    <property type="taxonomic scope" value="Bacteria"/>
</dbReference>
<dbReference type="FunFam" id="3.30.590.10:FF:000005">
    <property type="entry name" value="Probable glutamine synthetase"/>
    <property type="match status" value="1"/>
</dbReference>
<evidence type="ECO:0000259" key="9">
    <source>
        <dbReference type="PROSITE" id="PS51987"/>
    </source>
</evidence>
<proteinExistence type="inferred from homology"/>
<dbReference type="InterPro" id="IPR008147">
    <property type="entry name" value="Gln_synt_N"/>
</dbReference>
<dbReference type="PROSITE" id="PS51987">
    <property type="entry name" value="GS_CATALYTIC"/>
    <property type="match status" value="1"/>
</dbReference>
<dbReference type="Pfam" id="PF00120">
    <property type="entry name" value="Gln-synt_C"/>
    <property type="match status" value="1"/>
</dbReference>
<dbReference type="InterPro" id="IPR008146">
    <property type="entry name" value="Gln_synth_cat_dom"/>
</dbReference>
<feature type="domain" description="GS beta-grasp" evidence="8">
    <location>
        <begin position="22"/>
        <end position="118"/>
    </location>
</feature>
<keyword evidence="4" id="KW-0067">ATP-binding</keyword>
<accession>B8HTA4</accession>
<dbReference type="SMART" id="SM01230">
    <property type="entry name" value="Gln-synt_C"/>
    <property type="match status" value="1"/>
</dbReference>
<dbReference type="GO" id="GO:0042402">
    <property type="term" value="P:biogenic amine catabolic process"/>
    <property type="evidence" value="ECO:0007669"/>
    <property type="project" value="UniProtKB-ARBA"/>
</dbReference>
<comment type="function">
    <text evidence="5">Involved in nitrogen metabolism via ammonium assimilation. Catalyzes the ATP-dependent biosynthesis of glutamine from glutamate and ammonia.</text>
</comment>
<gene>
    <name evidence="10" type="ordered locus">Cyan7425_1965</name>
</gene>
<dbReference type="InterPro" id="IPR014746">
    <property type="entry name" value="Gln_synth/guanido_kin_cat_dom"/>
</dbReference>
<evidence type="ECO:0000259" key="8">
    <source>
        <dbReference type="PROSITE" id="PS51986"/>
    </source>
</evidence>
<dbReference type="PROSITE" id="PS51986">
    <property type="entry name" value="GS_BETA_GRASP"/>
    <property type="match status" value="1"/>
</dbReference>
<sequence>MTKPPVRGMLTVEELIQLVNDEQIETVLTVFPDLYGRLMGKRITGHYFVHDVLQHSVHACDYLLACDMEMDPVPGYAFTSWASGYGDFRLVPDLSTLRRASWLEDTAIVLCDVINEEEDVPVTVAPRNILKRQLEIADSLGYTVMGASELELYVFADSFEEARAKNFHDLKPIGDYIEDYHIFQGTKEEFVIGEIRRHLDRSGIPVEFSKGEWGPGQQEINLRYSDFLEMCDRHVLYKHAAKEIAWLNDVAITFMAKWDERYAGSSMHLHASLWDRNTGEPLFPGDETYGAVHCSPLFRWFLGGWMAHIREIFAFYAPYPTSYKRYVAGSFAPTGIACSYDNRTAGFRVLGHGPALRVECRAPGADANPYLAYAATLAAGLDGIKHKIEPPPMFAGDVYEAQGLQQVPKTLNEAIQELEQSTWVREALGEDVIEHYLHFFRTEQRKFDEVVTSWERARYFERA</sequence>
<comment type="similarity">
    <text evidence="1 6 7">Belongs to the glutamine synthetase family.</text>
</comment>
<feature type="domain" description="GS catalytic" evidence="9">
    <location>
        <begin position="126"/>
        <end position="463"/>
    </location>
</feature>
<evidence type="ECO:0000256" key="5">
    <source>
        <dbReference type="ARBA" id="ARBA00045640"/>
    </source>
</evidence>
<dbReference type="GO" id="GO:0004356">
    <property type="term" value="F:glutamine synthetase activity"/>
    <property type="evidence" value="ECO:0007669"/>
    <property type="project" value="InterPro"/>
</dbReference>
<dbReference type="GO" id="GO:0005524">
    <property type="term" value="F:ATP binding"/>
    <property type="evidence" value="ECO:0007669"/>
    <property type="project" value="UniProtKB-KW"/>
</dbReference>
<dbReference type="SUPFAM" id="SSF54368">
    <property type="entry name" value="Glutamine synthetase, N-terminal domain"/>
    <property type="match status" value="1"/>
</dbReference>
<dbReference type="Gene3D" id="3.30.590.10">
    <property type="entry name" value="Glutamine synthetase/guanido kinase, catalytic domain"/>
    <property type="match status" value="1"/>
</dbReference>
<keyword evidence="2" id="KW-0436">Ligase</keyword>
<dbReference type="STRING" id="395961.Cyan7425_1965"/>
<evidence type="ECO:0000313" key="10">
    <source>
        <dbReference type="EMBL" id="ACL44330.1"/>
    </source>
</evidence>
<evidence type="ECO:0000256" key="3">
    <source>
        <dbReference type="ARBA" id="ARBA00022741"/>
    </source>
</evidence>
<dbReference type="PANTHER" id="PTHR43785">
    <property type="entry name" value="GAMMA-GLUTAMYLPUTRESCINE SYNTHETASE"/>
    <property type="match status" value="1"/>
</dbReference>
<dbReference type="PANTHER" id="PTHR43785:SF12">
    <property type="entry name" value="TYPE-1 GLUTAMINE SYNTHETASE 2"/>
    <property type="match status" value="1"/>
</dbReference>